<keyword evidence="2" id="KW-1185">Reference proteome</keyword>
<dbReference type="HOGENOM" id="CLU_2573786_0_0_1"/>
<evidence type="ECO:0000313" key="1">
    <source>
        <dbReference type="EMBL" id="EON68294.1"/>
    </source>
</evidence>
<accession>R7Z2P1</accession>
<sequence>MGWAYVCIDLPVAGDQPKVKDRYGKEWDVIIPGAFKFEYVKDPSAKHDGIKFKKMEIFYDTGPALKKMLQRGMIKPEELMQ</sequence>
<name>R7Z2P1_CONA1</name>
<dbReference type="OrthoDB" id="5271918at2759"/>
<evidence type="ECO:0000313" key="2">
    <source>
        <dbReference type="Proteomes" id="UP000016924"/>
    </source>
</evidence>
<dbReference type="RefSeq" id="XP_007783611.1">
    <property type="nucleotide sequence ID" value="XM_007785421.1"/>
</dbReference>
<protein>
    <submittedName>
        <fullName evidence="1">Uncharacterized protein</fullName>
    </submittedName>
</protein>
<dbReference type="Proteomes" id="UP000016924">
    <property type="component" value="Unassembled WGS sequence"/>
</dbReference>
<organism evidence="1 2">
    <name type="scientific">Coniosporium apollinis (strain CBS 100218)</name>
    <name type="common">Rock-inhabiting black yeast</name>
    <dbReference type="NCBI Taxonomy" id="1168221"/>
    <lineage>
        <taxon>Eukaryota</taxon>
        <taxon>Fungi</taxon>
        <taxon>Dikarya</taxon>
        <taxon>Ascomycota</taxon>
        <taxon>Pezizomycotina</taxon>
        <taxon>Dothideomycetes</taxon>
        <taxon>Dothideomycetes incertae sedis</taxon>
        <taxon>Coniosporium</taxon>
    </lineage>
</organism>
<gene>
    <name evidence="1" type="ORF">W97_07552</name>
</gene>
<dbReference type="AlphaFoldDB" id="R7Z2P1"/>
<dbReference type="EMBL" id="JH767594">
    <property type="protein sequence ID" value="EON68294.1"/>
    <property type="molecule type" value="Genomic_DNA"/>
</dbReference>
<dbReference type="GeneID" id="19904863"/>
<proteinExistence type="predicted"/>
<reference evidence="2" key="1">
    <citation type="submission" date="2012-06" db="EMBL/GenBank/DDBJ databases">
        <title>The genome sequence of Coniosporium apollinis CBS 100218.</title>
        <authorList>
            <consortium name="The Broad Institute Genome Sequencing Platform"/>
            <person name="Cuomo C."/>
            <person name="Gorbushina A."/>
            <person name="Noack S."/>
            <person name="Walker B."/>
            <person name="Young S.K."/>
            <person name="Zeng Q."/>
            <person name="Gargeya S."/>
            <person name="Fitzgerald M."/>
            <person name="Haas B."/>
            <person name="Abouelleil A."/>
            <person name="Alvarado L."/>
            <person name="Arachchi H.M."/>
            <person name="Berlin A.M."/>
            <person name="Chapman S.B."/>
            <person name="Goldberg J."/>
            <person name="Griggs A."/>
            <person name="Gujja S."/>
            <person name="Hansen M."/>
            <person name="Howarth C."/>
            <person name="Imamovic A."/>
            <person name="Larimer J."/>
            <person name="McCowan C."/>
            <person name="Montmayeur A."/>
            <person name="Murphy C."/>
            <person name="Neiman D."/>
            <person name="Pearson M."/>
            <person name="Priest M."/>
            <person name="Roberts A."/>
            <person name="Saif S."/>
            <person name="Shea T."/>
            <person name="Sisk P."/>
            <person name="Sykes S."/>
            <person name="Wortman J."/>
            <person name="Nusbaum C."/>
            <person name="Birren B."/>
        </authorList>
    </citation>
    <scope>NUCLEOTIDE SEQUENCE [LARGE SCALE GENOMIC DNA]</scope>
    <source>
        <strain evidence="2">CBS 100218</strain>
    </source>
</reference>